<evidence type="ECO:0000256" key="1">
    <source>
        <dbReference type="ARBA" id="ARBA00023004"/>
    </source>
</evidence>
<dbReference type="InterPro" id="IPR038157">
    <property type="entry name" value="FeoA_core_dom"/>
</dbReference>
<dbReference type="PANTHER" id="PTHR42954">
    <property type="entry name" value="FE(2+) TRANSPORT PROTEIN A"/>
    <property type="match status" value="1"/>
</dbReference>
<name>A0A366HBM2_9BACT</name>
<dbReference type="RefSeq" id="WP_113960946.1">
    <property type="nucleotide sequence ID" value="NZ_QNRR01000010.1"/>
</dbReference>
<protein>
    <submittedName>
        <fullName evidence="3">Ferrous iron transport protein A</fullName>
    </submittedName>
</protein>
<dbReference type="GO" id="GO:0046914">
    <property type="term" value="F:transition metal ion binding"/>
    <property type="evidence" value="ECO:0007669"/>
    <property type="project" value="InterPro"/>
</dbReference>
<dbReference type="AlphaFoldDB" id="A0A366HBM2"/>
<sequence length="79" mass="8637">MPTATTLCQLPPGASAVIEDIPVGHDEHITRLRELGLVPGTKVRLVRRAPLGDPIEISVRGSRLAMRRSEAQHIKILPQ</sequence>
<proteinExistence type="predicted"/>
<dbReference type="SMART" id="SM00899">
    <property type="entry name" value="FeoA"/>
    <property type="match status" value="1"/>
</dbReference>
<dbReference type="OrthoDB" id="9811076at2"/>
<dbReference type="InterPro" id="IPR007167">
    <property type="entry name" value="Fe-transptr_FeoA-like"/>
</dbReference>
<dbReference type="SUPFAM" id="SSF50037">
    <property type="entry name" value="C-terminal domain of transcriptional repressors"/>
    <property type="match status" value="1"/>
</dbReference>
<evidence type="ECO:0000313" key="4">
    <source>
        <dbReference type="Proteomes" id="UP000253426"/>
    </source>
</evidence>
<dbReference type="EMBL" id="QNRR01000010">
    <property type="protein sequence ID" value="RBP39148.1"/>
    <property type="molecule type" value="Genomic_DNA"/>
</dbReference>
<dbReference type="PANTHER" id="PTHR42954:SF2">
    <property type="entry name" value="FE(2+) TRANSPORT PROTEIN A"/>
    <property type="match status" value="1"/>
</dbReference>
<dbReference type="Gene3D" id="2.30.30.90">
    <property type="match status" value="1"/>
</dbReference>
<organism evidence="3 4">
    <name type="scientific">Roseimicrobium gellanilyticum</name>
    <dbReference type="NCBI Taxonomy" id="748857"/>
    <lineage>
        <taxon>Bacteria</taxon>
        <taxon>Pseudomonadati</taxon>
        <taxon>Verrucomicrobiota</taxon>
        <taxon>Verrucomicrobiia</taxon>
        <taxon>Verrucomicrobiales</taxon>
        <taxon>Verrucomicrobiaceae</taxon>
        <taxon>Roseimicrobium</taxon>
    </lineage>
</organism>
<dbReference type="InterPro" id="IPR052713">
    <property type="entry name" value="FeoA"/>
</dbReference>
<feature type="domain" description="Ferrous iron transporter FeoA-like" evidence="2">
    <location>
        <begin position="5"/>
        <end position="78"/>
    </location>
</feature>
<dbReference type="Pfam" id="PF04023">
    <property type="entry name" value="FeoA"/>
    <property type="match status" value="1"/>
</dbReference>
<keyword evidence="4" id="KW-1185">Reference proteome</keyword>
<evidence type="ECO:0000313" key="3">
    <source>
        <dbReference type="EMBL" id="RBP39148.1"/>
    </source>
</evidence>
<dbReference type="InterPro" id="IPR008988">
    <property type="entry name" value="Transcriptional_repressor_C"/>
</dbReference>
<accession>A0A366HBM2</accession>
<evidence type="ECO:0000259" key="2">
    <source>
        <dbReference type="SMART" id="SM00899"/>
    </source>
</evidence>
<reference evidence="3 4" key="1">
    <citation type="submission" date="2018-06" db="EMBL/GenBank/DDBJ databases">
        <title>Genomic Encyclopedia of Type Strains, Phase IV (KMG-IV): sequencing the most valuable type-strain genomes for metagenomic binning, comparative biology and taxonomic classification.</title>
        <authorList>
            <person name="Goeker M."/>
        </authorList>
    </citation>
    <scope>NUCLEOTIDE SEQUENCE [LARGE SCALE GENOMIC DNA]</scope>
    <source>
        <strain evidence="3 4">DSM 25532</strain>
    </source>
</reference>
<keyword evidence="1" id="KW-0408">Iron</keyword>
<gene>
    <name evidence="3" type="ORF">DES53_110172</name>
</gene>
<comment type="caution">
    <text evidence="3">The sequence shown here is derived from an EMBL/GenBank/DDBJ whole genome shotgun (WGS) entry which is preliminary data.</text>
</comment>
<dbReference type="Proteomes" id="UP000253426">
    <property type="component" value="Unassembled WGS sequence"/>
</dbReference>